<dbReference type="Gene3D" id="1.10.10.10">
    <property type="entry name" value="Winged helix-like DNA-binding domain superfamily/Winged helix DNA-binding domain"/>
    <property type="match status" value="1"/>
</dbReference>
<keyword evidence="3" id="KW-0238">DNA-binding</keyword>
<dbReference type="InterPro" id="IPR005119">
    <property type="entry name" value="LysR_subst-bd"/>
</dbReference>
<dbReference type="FunFam" id="1.10.10.10:FF:000001">
    <property type="entry name" value="LysR family transcriptional regulator"/>
    <property type="match status" value="1"/>
</dbReference>
<keyword evidence="2" id="KW-0805">Transcription regulation</keyword>
<evidence type="ECO:0000313" key="7">
    <source>
        <dbReference type="EMBL" id="XAE42689.1"/>
    </source>
</evidence>
<keyword evidence="4" id="KW-0804">Transcription</keyword>
<organism evidence="6 8">
    <name type="scientific">Nguyenibacter vanlangensis</name>
    <dbReference type="NCBI Taxonomy" id="1216886"/>
    <lineage>
        <taxon>Bacteria</taxon>
        <taxon>Pseudomonadati</taxon>
        <taxon>Pseudomonadota</taxon>
        <taxon>Alphaproteobacteria</taxon>
        <taxon>Acetobacterales</taxon>
        <taxon>Acetobacteraceae</taxon>
        <taxon>Nguyenibacter</taxon>
    </lineage>
</organism>
<dbReference type="Proteomes" id="UP000534870">
    <property type="component" value="Unassembled WGS sequence"/>
</dbReference>
<feature type="domain" description="HTH lysR-type" evidence="5">
    <location>
        <begin position="9"/>
        <end position="62"/>
    </location>
</feature>
<dbReference type="PROSITE" id="PS50931">
    <property type="entry name" value="HTH_LYSR"/>
    <property type="match status" value="1"/>
</dbReference>
<evidence type="ECO:0000259" key="5">
    <source>
        <dbReference type="PROSITE" id="PS50931"/>
    </source>
</evidence>
<dbReference type="Pfam" id="PF03466">
    <property type="entry name" value="LysR_substrate"/>
    <property type="match status" value="1"/>
</dbReference>
<dbReference type="EMBL" id="JABXXP010000022">
    <property type="protein sequence ID" value="NVN10199.1"/>
    <property type="molecule type" value="Genomic_DNA"/>
</dbReference>
<dbReference type="PANTHER" id="PTHR30537">
    <property type="entry name" value="HTH-TYPE TRANSCRIPTIONAL REGULATOR"/>
    <property type="match status" value="1"/>
</dbReference>
<dbReference type="RefSeq" id="WP_176638979.1">
    <property type="nucleotide sequence ID" value="NZ_CP152276.1"/>
</dbReference>
<name>A0A7Y7ITQ2_9PROT</name>
<dbReference type="SUPFAM" id="SSF53850">
    <property type="entry name" value="Periplasmic binding protein-like II"/>
    <property type="match status" value="1"/>
</dbReference>
<dbReference type="GO" id="GO:0043565">
    <property type="term" value="F:sequence-specific DNA binding"/>
    <property type="evidence" value="ECO:0007669"/>
    <property type="project" value="TreeGrafter"/>
</dbReference>
<keyword evidence="9" id="KW-1185">Reference proteome</keyword>
<dbReference type="Proteomes" id="UP001449795">
    <property type="component" value="Chromosome"/>
</dbReference>
<evidence type="ECO:0000256" key="2">
    <source>
        <dbReference type="ARBA" id="ARBA00023015"/>
    </source>
</evidence>
<proteinExistence type="inferred from homology"/>
<dbReference type="InterPro" id="IPR000847">
    <property type="entry name" value="LysR_HTH_N"/>
</dbReference>
<dbReference type="InterPro" id="IPR036390">
    <property type="entry name" value="WH_DNA-bd_sf"/>
</dbReference>
<evidence type="ECO:0000313" key="8">
    <source>
        <dbReference type="Proteomes" id="UP000534870"/>
    </source>
</evidence>
<reference evidence="7 9" key="2">
    <citation type="submission" date="2024-04" db="EMBL/GenBank/DDBJ databases">
        <title>Complete genome sequence of Nguyenibacter vanlangesis HBCM-1154, a strain capable of nitrogen fixation, IAA production, and phosphorus solubilization isolated from sugarcane soil.</title>
        <authorList>
            <person name="MY HANH P."/>
        </authorList>
    </citation>
    <scope>NUCLEOTIDE SEQUENCE [LARGE SCALE GENOMIC DNA]</scope>
    <source>
        <strain evidence="7 9">HBCM 1154</strain>
    </source>
</reference>
<dbReference type="EMBL" id="CP152276">
    <property type="protein sequence ID" value="XAE42689.1"/>
    <property type="molecule type" value="Genomic_DNA"/>
</dbReference>
<reference evidence="6 8" key="1">
    <citation type="submission" date="2020-06" db="EMBL/GenBank/DDBJ databases">
        <title>Description of novel acetic acid bacteria.</title>
        <authorList>
            <person name="Sombolestani A."/>
        </authorList>
    </citation>
    <scope>NUCLEOTIDE SEQUENCE [LARGE SCALE GENOMIC DNA]</scope>
    <source>
        <strain evidence="6 8">LMG 31431</strain>
    </source>
</reference>
<dbReference type="InterPro" id="IPR058163">
    <property type="entry name" value="LysR-type_TF_proteobact-type"/>
</dbReference>
<comment type="similarity">
    <text evidence="1">Belongs to the LysR transcriptional regulatory family.</text>
</comment>
<dbReference type="InterPro" id="IPR036388">
    <property type="entry name" value="WH-like_DNA-bd_sf"/>
</dbReference>
<dbReference type="AlphaFoldDB" id="A0A7Y7ITQ2"/>
<dbReference type="Pfam" id="PF00126">
    <property type="entry name" value="HTH_1"/>
    <property type="match status" value="1"/>
</dbReference>
<dbReference type="PANTHER" id="PTHR30537:SF66">
    <property type="entry name" value="IRON-REGULATED VIRULENCE REGULATORY PROTEIN IRGB"/>
    <property type="match status" value="1"/>
</dbReference>
<accession>A0A7Y7ITQ2</accession>
<evidence type="ECO:0000256" key="3">
    <source>
        <dbReference type="ARBA" id="ARBA00023125"/>
    </source>
</evidence>
<evidence type="ECO:0000313" key="6">
    <source>
        <dbReference type="EMBL" id="NVN10199.1"/>
    </source>
</evidence>
<gene>
    <name evidence="7" type="ORF">AAC691_20990</name>
    <name evidence="6" type="ORF">HUK84_03390</name>
</gene>
<evidence type="ECO:0000313" key="9">
    <source>
        <dbReference type="Proteomes" id="UP001449795"/>
    </source>
</evidence>
<dbReference type="Gene3D" id="3.40.190.290">
    <property type="match status" value="1"/>
</dbReference>
<dbReference type="GO" id="GO:0006351">
    <property type="term" value="P:DNA-templated transcription"/>
    <property type="evidence" value="ECO:0007669"/>
    <property type="project" value="TreeGrafter"/>
</dbReference>
<dbReference type="SUPFAM" id="SSF46785">
    <property type="entry name" value="Winged helix' DNA-binding domain"/>
    <property type="match status" value="1"/>
</dbReference>
<sequence length="319" mass="34623">MKDPRFAEHLAAFVDVVRGGSFSAAARRRGMTPSAIVRQIDAMEHGLGVTLLVRSTRALTPTDAGRHLFERGQRLLDDLTDIHAEIAAFDGAVEGILRLACFPTFGKRYVIPVLEELMIAHPGLAVELDLTERMADPVLDRLDGVIRIGDLADSTLIATRLAETARLLVASPSYLATHGMPERAADLTVHRLLDKLHGGDLLGWADVLGGPGADGAACAFRSDDFEALRLAALGHMGVGFLPAWVVWADVRAGTLVRLSCDGEPWNARRAGIHLLRALPRPSPRLKLFTDALRTHIGSPPLWESWTSQHADGRRENGGR</sequence>
<evidence type="ECO:0000256" key="4">
    <source>
        <dbReference type="ARBA" id="ARBA00023163"/>
    </source>
</evidence>
<protein>
    <submittedName>
        <fullName evidence="6">LysR family transcriptional regulator</fullName>
    </submittedName>
</protein>
<dbReference type="CDD" id="cd08422">
    <property type="entry name" value="PBP2_CrgA_like"/>
    <property type="match status" value="1"/>
</dbReference>
<evidence type="ECO:0000256" key="1">
    <source>
        <dbReference type="ARBA" id="ARBA00009437"/>
    </source>
</evidence>
<dbReference type="GO" id="GO:0003700">
    <property type="term" value="F:DNA-binding transcription factor activity"/>
    <property type="evidence" value="ECO:0007669"/>
    <property type="project" value="InterPro"/>
</dbReference>